<protein>
    <submittedName>
        <fullName evidence="2">LON peptidase substrate-binding domain-containing protein</fullName>
    </submittedName>
</protein>
<dbReference type="Pfam" id="PF02190">
    <property type="entry name" value="LON_substr_bdg"/>
    <property type="match status" value="1"/>
</dbReference>
<sequence length="254" mass="28288">MMAPIIVPATPGAKLFSCLIFRQEESKSHLRGGCGGIYCPVVKIDSPLPFMVLTGVTLFPQGLLPLYIFEPRYRKMLQECLDGARIFGVVSLDHLSQNATVSDQSDIIAGVGLIRACVGQEDGTSQLILQGISRVRLTRFVQTTPILVSEVEPLASINCDNLEVDALAGRLREIIHEMTFAGQTIPAHVLDYLDKTRDPDALSDLISYLILKRADYRRDILQTLDLKERYRKLLHMVPEELKVVGFPEDKKPKG</sequence>
<dbReference type="EMBL" id="JASVEJ010000031">
    <property type="protein sequence ID" value="MDL5057472.1"/>
    <property type="molecule type" value="Genomic_DNA"/>
</dbReference>
<reference evidence="2 3" key="1">
    <citation type="submission" date="2023-06" db="EMBL/GenBank/DDBJ databases">
        <title>Whole genome sequence of Oscillatoria calcuttensis NRMC-F 0142.</title>
        <authorList>
            <person name="Shakena Fathima T."/>
            <person name="Muralitharan G."/>
            <person name="Thajuddin N."/>
        </authorList>
    </citation>
    <scope>NUCLEOTIDE SEQUENCE [LARGE SCALE GENOMIC DNA]</scope>
    <source>
        <strain evidence="2 3">NRMC-F 0142</strain>
    </source>
</reference>
<evidence type="ECO:0000259" key="1">
    <source>
        <dbReference type="PROSITE" id="PS51787"/>
    </source>
</evidence>
<organism evidence="2 3">
    <name type="scientific">Geitlerinema calcuttense NRMC-F 0142</name>
    <dbReference type="NCBI Taxonomy" id="2922238"/>
    <lineage>
        <taxon>Bacteria</taxon>
        <taxon>Bacillati</taxon>
        <taxon>Cyanobacteriota</taxon>
        <taxon>Cyanophyceae</taxon>
        <taxon>Geitlerinematales</taxon>
        <taxon>Geitlerinemataceae</taxon>
        <taxon>Geitlerinema</taxon>
    </lineage>
</organism>
<evidence type="ECO:0000313" key="2">
    <source>
        <dbReference type="EMBL" id="MDL5057472.1"/>
    </source>
</evidence>
<comment type="caution">
    <text evidence="2">The sequence shown here is derived from an EMBL/GenBank/DDBJ whole genome shotgun (WGS) entry which is preliminary data.</text>
</comment>
<dbReference type="Gene3D" id="2.30.130.40">
    <property type="entry name" value="LON domain-like"/>
    <property type="match status" value="1"/>
</dbReference>
<dbReference type="InterPro" id="IPR015947">
    <property type="entry name" value="PUA-like_sf"/>
</dbReference>
<dbReference type="PANTHER" id="PTHR46732">
    <property type="entry name" value="ATP-DEPENDENT PROTEASE LA (LON) DOMAIN PROTEIN"/>
    <property type="match status" value="1"/>
</dbReference>
<name>A0ABT7LZP8_9CYAN</name>
<dbReference type="PANTHER" id="PTHR46732:SF8">
    <property type="entry name" value="ATP-DEPENDENT PROTEASE LA (LON) DOMAIN PROTEIN"/>
    <property type="match status" value="1"/>
</dbReference>
<dbReference type="PROSITE" id="PS51787">
    <property type="entry name" value="LON_N"/>
    <property type="match status" value="1"/>
</dbReference>
<dbReference type="Gene3D" id="1.20.58.1480">
    <property type="match status" value="1"/>
</dbReference>
<evidence type="ECO:0000313" key="3">
    <source>
        <dbReference type="Proteomes" id="UP001230986"/>
    </source>
</evidence>
<dbReference type="Proteomes" id="UP001230986">
    <property type="component" value="Unassembled WGS sequence"/>
</dbReference>
<dbReference type="InterPro" id="IPR046336">
    <property type="entry name" value="Lon_prtase_N_sf"/>
</dbReference>
<dbReference type="SUPFAM" id="SSF88697">
    <property type="entry name" value="PUA domain-like"/>
    <property type="match status" value="1"/>
</dbReference>
<dbReference type="InterPro" id="IPR003111">
    <property type="entry name" value="Lon_prtase_N"/>
</dbReference>
<feature type="domain" description="Lon N-terminal" evidence="1">
    <location>
        <begin position="48"/>
        <end position="241"/>
    </location>
</feature>
<dbReference type="RefSeq" id="WP_286004546.1">
    <property type="nucleotide sequence ID" value="NZ_JASVEJ010000031.1"/>
</dbReference>
<gene>
    <name evidence="2" type="ORF">QQ055_08375</name>
</gene>
<proteinExistence type="predicted"/>
<accession>A0ABT7LZP8</accession>
<dbReference type="SMART" id="SM00464">
    <property type="entry name" value="LON"/>
    <property type="match status" value="1"/>
</dbReference>
<keyword evidence="3" id="KW-1185">Reference proteome</keyword>